<dbReference type="WBParaSite" id="nRc.2.0.1.t11086-RA">
    <property type="protein sequence ID" value="nRc.2.0.1.t11086-RA"/>
    <property type="gene ID" value="nRc.2.0.1.g11086"/>
</dbReference>
<reference evidence="2" key="1">
    <citation type="submission" date="2022-11" db="UniProtKB">
        <authorList>
            <consortium name="WormBaseParasite"/>
        </authorList>
    </citation>
    <scope>IDENTIFICATION</scope>
</reference>
<evidence type="ECO:0000313" key="2">
    <source>
        <dbReference type="WBParaSite" id="nRc.2.0.1.t11086-RA"/>
    </source>
</evidence>
<dbReference type="AlphaFoldDB" id="A0A915ICY8"/>
<organism evidence="1 2">
    <name type="scientific">Romanomermis culicivorax</name>
    <name type="common">Nematode worm</name>
    <dbReference type="NCBI Taxonomy" id="13658"/>
    <lineage>
        <taxon>Eukaryota</taxon>
        <taxon>Metazoa</taxon>
        <taxon>Ecdysozoa</taxon>
        <taxon>Nematoda</taxon>
        <taxon>Enoplea</taxon>
        <taxon>Dorylaimia</taxon>
        <taxon>Mermithida</taxon>
        <taxon>Mermithoidea</taxon>
        <taxon>Mermithidae</taxon>
        <taxon>Romanomermis</taxon>
    </lineage>
</organism>
<accession>A0A915ICY8</accession>
<evidence type="ECO:0000313" key="1">
    <source>
        <dbReference type="Proteomes" id="UP000887565"/>
    </source>
</evidence>
<protein>
    <submittedName>
        <fullName evidence="2">Uncharacterized protein</fullName>
    </submittedName>
</protein>
<proteinExistence type="predicted"/>
<keyword evidence="1" id="KW-1185">Reference proteome</keyword>
<sequence>MAEKIRQKKKSLAPKRPFPGLLECSSNRIEAKEIGSCAFKYTLWVQKLESCITCRRPKTWKIESAAYKTLPVSQETTKRKPFAA</sequence>
<name>A0A915ICY8_ROMCU</name>
<dbReference type="Proteomes" id="UP000887565">
    <property type="component" value="Unplaced"/>
</dbReference>